<dbReference type="Gene3D" id="3.40.309.10">
    <property type="entry name" value="Aldehyde Dehydrogenase, Chain A, domain 2"/>
    <property type="match status" value="1"/>
</dbReference>
<proteinExistence type="inferred from homology"/>
<dbReference type="STRING" id="1072389.K1WAI2"/>
<dbReference type="PANTHER" id="PTHR43353:SF2">
    <property type="entry name" value="ALDEHYDE DEHYDROGENASE FAMILY PROTEIN (AFU_ORTHOLOGUE AFUA_8G05520)"/>
    <property type="match status" value="1"/>
</dbReference>
<dbReference type="InterPro" id="IPR050740">
    <property type="entry name" value="Aldehyde_DH_Superfamily"/>
</dbReference>
<evidence type="ECO:0000256" key="3">
    <source>
        <dbReference type="ARBA" id="ARBA00023002"/>
    </source>
</evidence>
<reference evidence="5 6" key="1">
    <citation type="journal article" date="2012" name="BMC Genomics">
        <title>Sequencing the genome of Marssonina brunnea reveals fungus-poplar co-evolution.</title>
        <authorList>
            <person name="Zhu S."/>
            <person name="Cao Y.-Z."/>
            <person name="Jiang C."/>
            <person name="Tan B.-Y."/>
            <person name="Wang Z."/>
            <person name="Feng S."/>
            <person name="Zhang L."/>
            <person name="Su X.-H."/>
            <person name="Brejova B."/>
            <person name="Vinar T."/>
            <person name="Xu M."/>
            <person name="Wang M.-X."/>
            <person name="Zhang S.-G."/>
            <person name="Huang M.-R."/>
            <person name="Wu R."/>
            <person name="Zhou Y."/>
        </authorList>
    </citation>
    <scope>NUCLEOTIDE SEQUENCE [LARGE SCALE GENOMIC DNA]</scope>
    <source>
        <strain evidence="5 6">MB_m1</strain>
    </source>
</reference>
<dbReference type="PANTHER" id="PTHR43353">
    <property type="entry name" value="SUCCINATE-SEMIALDEHYDE DEHYDROGENASE, MITOCHONDRIAL"/>
    <property type="match status" value="1"/>
</dbReference>
<dbReference type="HOGENOM" id="CLU_005391_1_0_1"/>
<gene>
    <name evidence="5" type="ORF">MBM_07510</name>
</gene>
<dbReference type="Proteomes" id="UP000006753">
    <property type="component" value="Unassembled WGS sequence"/>
</dbReference>
<dbReference type="eggNOG" id="KOG2450">
    <property type="taxonomic scope" value="Eukaryota"/>
</dbReference>
<keyword evidence="2" id="KW-0521">NADP</keyword>
<dbReference type="InParanoid" id="K1WAI2"/>
<dbReference type="FunFam" id="3.40.605.10:FF:000012">
    <property type="entry name" value="NAD-dependent succinate-semialdehyde dehydrogenase"/>
    <property type="match status" value="1"/>
</dbReference>
<evidence type="ECO:0000313" key="6">
    <source>
        <dbReference type="Proteomes" id="UP000006753"/>
    </source>
</evidence>
<dbReference type="InterPro" id="IPR016162">
    <property type="entry name" value="Ald_DH_N"/>
</dbReference>
<protein>
    <submittedName>
        <fullName evidence="5">Aldehyde dehydrogenase family protein</fullName>
    </submittedName>
</protein>
<dbReference type="RefSeq" id="XP_007295399.1">
    <property type="nucleotide sequence ID" value="XM_007295337.1"/>
</dbReference>
<evidence type="ECO:0000256" key="1">
    <source>
        <dbReference type="ARBA" id="ARBA00009986"/>
    </source>
</evidence>
<dbReference type="InterPro" id="IPR016160">
    <property type="entry name" value="Ald_DH_CS_CYS"/>
</dbReference>
<dbReference type="PROSITE" id="PS00070">
    <property type="entry name" value="ALDEHYDE_DEHYDR_CYS"/>
    <property type="match status" value="1"/>
</dbReference>
<dbReference type="InterPro" id="IPR016161">
    <property type="entry name" value="Ald_DH/histidinol_DH"/>
</dbReference>
<dbReference type="Gene3D" id="3.40.605.10">
    <property type="entry name" value="Aldehyde Dehydrogenase, Chain A, domain 1"/>
    <property type="match status" value="1"/>
</dbReference>
<dbReference type="OMA" id="ELSPCSY"/>
<dbReference type="EMBL" id="JH921446">
    <property type="protein sequence ID" value="EKD14280.1"/>
    <property type="molecule type" value="Genomic_DNA"/>
</dbReference>
<dbReference type="GeneID" id="18763445"/>
<sequence length="487" mass="50317">MASETSAAPYTVPLLINGIEETTSATLDVISPYTSTTCWTASSATPADAIRAVEAAEAALPSWSATKPTVRRDILLRAADLLEERLVENASFMRTEMGADVGASQFFVVPLSIRMLRDLAGRITGICGSVPVVEEEGQSAIVFKEAIGVTLGIVPWNAPYVFGVRAAACALAAGCTTILKSSELTPRCYFALARAFTDAGLPAGCLNVISCPASDAAEVVNTMIAHPAVRKVNFTGSTAVGRKVAKVCGENLKPCLMELGGKNSAIVCEDADLNVAVPQVIAGCFLNSGQICMAADRILVHASISAAFTAAMQAALAQSASSSPEAPTLVTAGSKARVEALVSTALSSGAQIIHGPAPAAAPPSTTTAGVRFAPTVLGSVAESSPVWQDEIFASLACLKVVSSDDEAIAVANSGGYGLSASIFTADLRKGLKMARKIESGAVHINSMTIHDEPVLPHGGVRNSGWGRFNGDMGLNEFLVTKAVTWMD</sequence>
<dbReference type="GO" id="GO:0004777">
    <property type="term" value="F:succinate-semialdehyde dehydrogenase (NAD+) activity"/>
    <property type="evidence" value="ECO:0007669"/>
    <property type="project" value="TreeGrafter"/>
</dbReference>
<comment type="similarity">
    <text evidence="1">Belongs to the aldehyde dehydrogenase family.</text>
</comment>
<organism evidence="5 6">
    <name type="scientific">Marssonina brunnea f. sp. multigermtubi (strain MB_m1)</name>
    <name type="common">Marssonina leaf spot fungus</name>
    <dbReference type="NCBI Taxonomy" id="1072389"/>
    <lineage>
        <taxon>Eukaryota</taxon>
        <taxon>Fungi</taxon>
        <taxon>Dikarya</taxon>
        <taxon>Ascomycota</taxon>
        <taxon>Pezizomycotina</taxon>
        <taxon>Leotiomycetes</taxon>
        <taxon>Helotiales</taxon>
        <taxon>Drepanopezizaceae</taxon>
        <taxon>Drepanopeziza</taxon>
    </lineage>
</organism>
<dbReference type="OrthoDB" id="310895at2759"/>
<feature type="domain" description="Aldehyde dehydrogenase" evidence="4">
    <location>
        <begin position="23"/>
        <end position="483"/>
    </location>
</feature>
<dbReference type="KEGG" id="mbe:MBM_07510"/>
<evidence type="ECO:0000259" key="4">
    <source>
        <dbReference type="Pfam" id="PF00171"/>
    </source>
</evidence>
<dbReference type="GO" id="GO:0009450">
    <property type="term" value="P:gamma-aminobutyric acid catabolic process"/>
    <property type="evidence" value="ECO:0007669"/>
    <property type="project" value="TreeGrafter"/>
</dbReference>
<dbReference type="AlphaFoldDB" id="K1WAI2"/>
<dbReference type="InterPro" id="IPR015590">
    <property type="entry name" value="Aldehyde_DH_dom"/>
</dbReference>
<keyword evidence="3" id="KW-0560">Oxidoreductase</keyword>
<accession>K1WAI2</accession>
<evidence type="ECO:0000313" key="5">
    <source>
        <dbReference type="EMBL" id="EKD14280.1"/>
    </source>
</evidence>
<dbReference type="InterPro" id="IPR016163">
    <property type="entry name" value="Ald_DH_C"/>
</dbReference>
<name>K1WAI2_MARBU</name>
<dbReference type="SUPFAM" id="SSF53720">
    <property type="entry name" value="ALDH-like"/>
    <property type="match status" value="1"/>
</dbReference>
<dbReference type="Pfam" id="PF00171">
    <property type="entry name" value="Aldedh"/>
    <property type="match status" value="1"/>
</dbReference>
<keyword evidence="6" id="KW-1185">Reference proteome</keyword>
<evidence type="ECO:0000256" key="2">
    <source>
        <dbReference type="ARBA" id="ARBA00022857"/>
    </source>
</evidence>